<feature type="transmembrane region" description="Helical" evidence="1">
    <location>
        <begin position="47"/>
        <end position="70"/>
    </location>
</feature>
<evidence type="ECO:0000256" key="1">
    <source>
        <dbReference type="SAM" id="Phobius"/>
    </source>
</evidence>
<dbReference type="AlphaFoldDB" id="A0A5S3QGC2"/>
<dbReference type="OrthoDB" id="2850020at2"/>
<dbReference type="EMBL" id="VCIA01000001">
    <property type="protein sequence ID" value="TMN20888.1"/>
    <property type="molecule type" value="Genomic_DNA"/>
</dbReference>
<protein>
    <recommendedName>
        <fullName evidence="4">PH domain-containing protein</fullName>
    </recommendedName>
</protein>
<gene>
    <name evidence="2" type="ORF">FFL34_01245</name>
</gene>
<accession>A0A5S3QGC2</accession>
<evidence type="ECO:0008006" key="4">
    <source>
        <dbReference type="Google" id="ProtNLM"/>
    </source>
</evidence>
<proteinExistence type="predicted"/>
<dbReference type="RefSeq" id="WP_138600629.1">
    <property type="nucleotide sequence ID" value="NZ_VCIA01000001.1"/>
</dbReference>
<sequence length="167" mass="18888">MEGDNTSTLYFYPSKVKNFFLFVMGLAFIAFGALVCGAAFYEGDYGVSVVGALLALFFGIMVFAIGKGILSSRPYLILTKEALIINAVAKNNAFSIEWDDIIGYNIRDVNFSKFIGIILYDEEKYRARSHSREENNRSNSLDLGLFLHSHYRRFVSRTPTFARTNVF</sequence>
<feature type="transmembrane region" description="Helical" evidence="1">
    <location>
        <begin position="19"/>
        <end position="41"/>
    </location>
</feature>
<dbReference type="InterPro" id="IPR048136">
    <property type="entry name" value="STM3941-like"/>
</dbReference>
<evidence type="ECO:0000313" key="2">
    <source>
        <dbReference type="EMBL" id="TMN20888.1"/>
    </source>
</evidence>
<organism evidence="2 3">
    <name type="scientific">Lentibacillus cibarius</name>
    <dbReference type="NCBI Taxonomy" id="2583219"/>
    <lineage>
        <taxon>Bacteria</taxon>
        <taxon>Bacillati</taxon>
        <taxon>Bacillota</taxon>
        <taxon>Bacilli</taxon>
        <taxon>Bacillales</taxon>
        <taxon>Bacillaceae</taxon>
        <taxon>Lentibacillus</taxon>
    </lineage>
</organism>
<dbReference type="Proteomes" id="UP000306980">
    <property type="component" value="Unassembled WGS sequence"/>
</dbReference>
<reference evidence="2 3" key="1">
    <citation type="submission" date="2019-05" db="EMBL/GenBank/DDBJ databases">
        <title>Genomic analysis of Lentibacillus sp. NKC220-2.</title>
        <authorList>
            <person name="Oh Y.J."/>
        </authorList>
    </citation>
    <scope>NUCLEOTIDE SEQUENCE [LARGE SCALE GENOMIC DNA]</scope>
    <source>
        <strain evidence="2 3">NKC220-2</strain>
    </source>
</reference>
<keyword evidence="1" id="KW-1133">Transmembrane helix</keyword>
<keyword evidence="1" id="KW-0472">Membrane</keyword>
<evidence type="ECO:0000313" key="3">
    <source>
        <dbReference type="Proteomes" id="UP000306980"/>
    </source>
</evidence>
<name>A0A5S3QGC2_9BACI</name>
<keyword evidence="1" id="KW-0812">Transmembrane</keyword>
<dbReference type="NCBIfam" id="NF041635">
    <property type="entry name" value="STM3941_fam"/>
    <property type="match status" value="1"/>
</dbReference>
<comment type="caution">
    <text evidence="2">The sequence shown here is derived from an EMBL/GenBank/DDBJ whole genome shotgun (WGS) entry which is preliminary data.</text>
</comment>